<protein>
    <recommendedName>
        <fullName evidence="14">Elongator complex protein 1</fullName>
    </recommendedName>
</protein>
<organism evidence="12 13">
    <name type="scientific">Diploptera punctata</name>
    <name type="common">Pacific beetle cockroach</name>
    <dbReference type="NCBI Taxonomy" id="6984"/>
    <lineage>
        <taxon>Eukaryota</taxon>
        <taxon>Metazoa</taxon>
        <taxon>Ecdysozoa</taxon>
        <taxon>Arthropoda</taxon>
        <taxon>Hexapoda</taxon>
        <taxon>Insecta</taxon>
        <taxon>Pterygota</taxon>
        <taxon>Neoptera</taxon>
        <taxon>Polyneoptera</taxon>
        <taxon>Dictyoptera</taxon>
        <taxon>Blattodea</taxon>
        <taxon>Blaberoidea</taxon>
        <taxon>Blaberidae</taxon>
        <taxon>Diplopterinae</taxon>
        <taxon>Diploptera</taxon>
    </lineage>
</organism>
<dbReference type="InterPro" id="IPR006849">
    <property type="entry name" value="Elp1"/>
</dbReference>
<proteinExistence type="inferred from homology"/>
<dbReference type="Pfam" id="PF04762">
    <property type="entry name" value="Beta-prop_ELP1_1st"/>
    <property type="match status" value="1"/>
</dbReference>
<evidence type="ECO:0008006" key="14">
    <source>
        <dbReference type="Google" id="ProtNLM"/>
    </source>
</evidence>
<comment type="similarity">
    <text evidence="3">Belongs to the ELP1/IKA1 family.</text>
</comment>
<feature type="compositionally biased region" description="Basic residues" evidence="6">
    <location>
        <begin position="1010"/>
        <end position="1019"/>
    </location>
</feature>
<evidence type="ECO:0000256" key="4">
    <source>
        <dbReference type="ARBA" id="ARBA00022490"/>
    </source>
</evidence>
<reference evidence="12" key="1">
    <citation type="journal article" date="2023" name="IScience">
        <title>Live-bearing cockroach genome reveals convergent evolutionary mechanisms linked to viviparity in insects and beyond.</title>
        <authorList>
            <person name="Fouks B."/>
            <person name="Harrison M.C."/>
            <person name="Mikhailova A.A."/>
            <person name="Marchal E."/>
            <person name="English S."/>
            <person name="Carruthers M."/>
            <person name="Jennings E.C."/>
            <person name="Chiamaka E.L."/>
            <person name="Frigard R.A."/>
            <person name="Pippel M."/>
            <person name="Attardo G.M."/>
            <person name="Benoit J.B."/>
            <person name="Bornberg-Bauer E."/>
            <person name="Tobe S.S."/>
        </authorList>
    </citation>
    <scope>NUCLEOTIDE SEQUENCE</scope>
    <source>
        <strain evidence="12">Stay&amp;Tobe</strain>
    </source>
</reference>
<feature type="region of interest" description="Disordered" evidence="6">
    <location>
        <begin position="1003"/>
        <end position="1023"/>
    </location>
</feature>
<feature type="non-terminal residue" evidence="12">
    <location>
        <position position="1"/>
    </location>
</feature>
<feature type="domain" description="ELP1 three-helical bundle" evidence="11">
    <location>
        <begin position="957"/>
        <end position="1091"/>
    </location>
</feature>
<dbReference type="InterPro" id="IPR056169">
    <property type="entry name" value="HB_ELP1"/>
</dbReference>
<evidence type="ECO:0000259" key="11">
    <source>
        <dbReference type="Pfam" id="PF23936"/>
    </source>
</evidence>
<dbReference type="Pfam" id="PF23936">
    <property type="entry name" value="HB_ELP1"/>
    <property type="match status" value="1"/>
</dbReference>
<dbReference type="Proteomes" id="UP001233999">
    <property type="component" value="Unassembled WGS sequence"/>
</dbReference>
<reference evidence="12" key="2">
    <citation type="submission" date="2023-05" db="EMBL/GenBank/DDBJ databases">
        <authorList>
            <person name="Fouks B."/>
        </authorList>
    </citation>
    <scope>NUCLEOTIDE SEQUENCE</scope>
    <source>
        <strain evidence="12">Stay&amp;Tobe</strain>
        <tissue evidence="12">Testes</tissue>
    </source>
</reference>
<keyword evidence="4" id="KW-0963">Cytoplasm</keyword>
<dbReference type="InterPro" id="IPR056165">
    <property type="entry name" value="Beta-prop_ELP1_2nd"/>
</dbReference>
<dbReference type="InterPro" id="IPR056164">
    <property type="entry name" value="Beta-prop_ELP1_1st"/>
</dbReference>
<dbReference type="PANTHER" id="PTHR12747:SF0">
    <property type="entry name" value="ELONGATOR COMPLEX PROTEIN 1"/>
    <property type="match status" value="1"/>
</dbReference>
<dbReference type="GO" id="GO:0000049">
    <property type="term" value="F:tRNA binding"/>
    <property type="evidence" value="ECO:0007669"/>
    <property type="project" value="TreeGrafter"/>
</dbReference>
<sequence length="1139" mass="129507">MHEYYGSDVPKIIHMSCNSISDCICLAFDNGDILTFDRDLKEVECVGCVENGLKVVQWSPDQEIIIMITGLDTIIVMTGTFDPIIETDLHQSGFGEKQFITVGWGKKETQFHGSEGKAAARAVPKSVDQVSVLDDGKPQISWRGDGTLFAVSVIKPETNIRQIRIFSRDGVLQYTSETVIGLEGALSWRPSGNLIATSQRLPNKHIIAFFEKNGLRHGEFSLPFGQNECKINQLLWNSESSILAVWGEYITGNSFLQLWTTSNYHWYLKQNLNFPAENKLLALEWDMLIGNRLHVLCKGLLYLCYEWGWTVSHSLGNKENDEAFVAVIDGGMMVKSRERIVPPPMCSETLNLPVPINHIIFSPPADSAPMCSPLFAIWNVQGVTSYVVNLSLDVEEQKIKVGREIAVDGVIVSMVMRSDGTALIQKEGGALYTYKPDDDDLVSFQKSLPETCETLKVCHVDDRNVFLGLSKRNRLYVDGEEVANNVTSLVIHSEFILLTTLKHELLCAQLNKKGLQSLREGKCGPGRRIERGARLITSVSGDTRVLLQMPRGNLECIQPRPLTLHVATVHLDNKRYRAAFELLRKNRINLNLLCDYQPQIFLNNVDDVINEIKDPLWLSLFLSELQNENVVHTMYKDYYIHLDNLPNALTNKVQVVCDTVRESLLSREDADEYLLPVLTSFVQKKTDKDLADALLKVKAVREAEKNTGHSKVSADEALKYLLYLVDVNQLYDVALGLYDFDLVMMVTAKSNKDPKEYLPFLNELRSFSLFPEIEYLSSYVYKHLKRYKSALTHIALCPEEEKFGECLKLVKSHKLYSQALGLFPKRSSRYFEIASLYGDYLIENRQYHEAGIMYTRAEKHQKALTAYLQAGDWRETLFAARQLQYKENRLHELCQDIVSRLKSRHRYMEAAEVLNVHMGDIEESISVMVQGKLWNETLCNLLHNSLTIQEPFTSLPRTELSTVRTIKGERTLLEEKEGDILEDCDLYSDTSRKYNELNFVNPNGTLRSSRSSKNKRKQERKMLSLKEGSPYEEYALVRELHQLITNAYNTTDEVVGLCRVLLKFEKDKEAADLQKILSSMLRNMDSAKQEIWITDLMQQSQIGYGPDATVNSITARLQTNGPSNPDLSLLGSHVWLPLE</sequence>
<evidence type="ECO:0000259" key="10">
    <source>
        <dbReference type="Pfam" id="PF23925"/>
    </source>
</evidence>
<feature type="domain" description="ELP1 N-terminal second beta-propeller" evidence="8">
    <location>
        <begin position="390"/>
        <end position="536"/>
    </location>
</feature>
<accession>A0AAD8ELJ5</accession>
<dbReference type="InterPro" id="IPR056166">
    <property type="entry name" value="TPR_ELP1"/>
</dbReference>
<dbReference type="SUPFAM" id="SSF69322">
    <property type="entry name" value="Tricorn protease domain 2"/>
    <property type="match status" value="1"/>
</dbReference>
<dbReference type="Pfam" id="PF23925">
    <property type="entry name" value="A-sol_ELP1"/>
    <property type="match status" value="1"/>
</dbReference>
<evidence type="ECO:0000259" key="8">
    <source>
        <dbReference type="Pfam" id="PF23797"/>
    </source>
</evidence>
<evidence type="ECO:0000259" key="7">
    <source>
        <dbReference type="Pfam" id="PF04762"/>
    </source>
</evidence>
<dbReference type="PIRSF" id="PIRSF017233">
    <property type="entry name" value="IKAP"/>
    <property type="match status" value="1"/>
</dbReference>
<keyword evidence="13" id="KW-1185">Reference proteome</keyword>
<dbReference type="GO" id="GO:0002926">
    <property type="term" value="P:tRNA wobble base 5-methoxycarbonylmethyl-2-thiouridinylation"/>
    <property type="evidence" value="ECO:0007669"/>
    <property type="project" value="TreeGrafter"/>
</dbReference>
<feature type="domain" description="ELP1 first N-terminal beta-propeller" evidence="7">
    <location>
        <begin position="15"/>
        <end position="286"/>
    </location>
</feature>
<dbReference type="GO" id="GO:0005829">
    <property type="term" value="C:cytosol"/>
    <property type="evidence" value="ECO:0007669"/>
    <property type="project" value="TreeGrafter"/>
</dbReference>
<evidence type="ECO:0000313" key="12">
    <source>
        <dbReference type="EMBL" id="KAJ9594733.1"/>
    </source>
</evidence>
<feature type="domain" description="ELP1 TPR" evidence="9">
    <location>
        <begin position="781"/>
        <end position="936"/>
    </location>
</feature>
<feature type="domain" description="ELP1 alpha-solenoid" evidence="10">
    <location>
        <begin position="560"/>
        <end position="764"/>
    </location>
</feature>
<evidence type="ECO:0000256" key="3">
    <source>
        <dbReference type="ARBA" id="ARBA00006086"/>
    </source>
</evidence>
<comment type="pathway">
    <text evidence="2">tRNA modification; 5-methoxycarbonylmethyl-2-thiouridine-tRNA biosynthesis.</text>
</comment>
<dbReference type="PANTHER" id="PTHR12747">
    <property type="entry name" value="ELONGATOR COMPLEX PROTEIN 1"/>
    <property type="match status" value="1"/>
</dbReference>
<evidence type="ECO:0000256" key="5">
    <source>
        <dbReference type="ARBA" id="ARBA00022694"/>
    </source>
</evidence>
<dbReference type="InterPro" id="IPR056167">
    <property type="entry name" value="A-sol_ELP1"/>
</dbReference>
<dbReference type="Pfam" id="PF23797">
    <property type="entry name" value="Beta-prop_ELP1_2nd"/>
    <property type="match status" value="1"/>
</dbReference>
<evidence type="ECO:0000256" key="1">
    <source>
        <dbReference type="ARBA" id="ARBA00004496"/>
    </source>
</evidence>
<dbReference type="EMBL" id="JASPKZ010002722">
    <property type="protein sequence ID" value="KAJ9594733.1"/>
    <property type="molecule type" value="Genomic_DNA"/>
</dbReference>
<gene>
    <name evidence="12" type="ORF">L9F63_013943</name>
</gene>
<dbReference type="Pfam" id="PF23878">
    <property type="entry name" value="TPR_ELP1"/>
    <property type="match status" value="1"/>
</dbReference>
<evidence type="ECO:0000256" key="2">
    <source>
        <dbReference type="ARBA" id="ARBA00005043"/>
    </source>
</evidence>
<name>A0AAD8ELJ5_DIPPU</name>
<dbReference type="GO" id="GO:0033588">
    <property type="term" value="C:elongator holoenzyme complex"/>
    <property type="evidence" value="ECO:0007669"/>
    <property type="project" value="InterPro"/>
</dbReference>
<keyword evidence="5" id="KW-0819">tRNA processing</keyword>
<evidence type="ECO:0000259" key="9">
    <source>
        <dbReference type="Pfam" id="PF23878"/>
    </source>
</evidence>
<evidence type="ECO:0000256" key="6">
    <source>
        <dbReference type="SAM" id="MobiDB-lite"/>
    </source>
</evidence>
<comment type="caution">
    <text evidence="12">The sequence shown here is derived from an EMBL/GenBank/DDBJ whole genome shotgun (WGS) entry which is preliminary data.</text>
</comment>
<evidence type="ECO:0000313" key="13">
    <source>
        <dbReference type="Proteomes" id="UP001233999"/>
    </source>
</evidence>
<dbReference type="AlphaFoldDB" id="A0AAD8ELJ5"/>
<comment type="subcellular location">
    <subcellularLocation>
        <location evidence="1">Cytoplasm</location>
    </subcellularLocation>
</comment>